<keyword evidence="5" id="KW-0479">Metal-binding</keyword>
<dbReference type="SMART" id="SM00382">
    <property type="entry name" value="AAA"/>
    <property type="match status" value="1"/>
</dbReference>
<feature type="compositionally biased region" description="Polar residues" evidence="12">
    <location>
        <begin position="548"/>
        <end position="562"/>
    </location>
</feature>
<reference evidence="14 15" key="1">
    <citation type="submission" date="2018-11" db="EMBL/GenBank/DDBJ databases">
        <title>Genome sequencing of Lautropia sp. KCOM 2505 (= ChDC F240).</title>
        <authorList>
            <person name="Kook J.-K."/>
            <person name="Park S.-N."/>
            <person name="Lim Y.K."/>
        </authorList>
    </citation>
    <scope>NUCLEOTIDE SEQUENCE [LARGE SCALE GENOMIC DNA]</scope>
    <source>
        <strain evidence="14 15">KCOM 2505</strain>
    </source>
</reference>
<dbReference type="InterPro" id="IPR008921">
    <property type="entry name" value="DNA_pol3_clamp-load_cplx_C"/>
</dbReference>
<evidence type="ECO:0000256" key="7">
    <source>
        <dbReference type="ARBA" id="ARBA00022833"/>
    </source>
</evidence>
<feature type="region of interest" description="Disordered" evidence="12">
    <location>
        <begin position="1"/>
        <end position="22"/>
    </location>
</feature>
<evidence type="ECO:0000256" key="6">
    <source>
        <dbReference type="ARBA" id="ARBA00022741"/>
    </source>
</evidence>
<dbReference type="FunFam" id="1.10.8.60:FF:000013">
    <property type="entry name" value="DNA polymerase III subunit gamma/tau"/>
    <property type="match status" value="1"/>
</dbReference>
<feature type="domain" description="AAA+ ATPase" evidence="13">
    <location>
        <begin position="55"/>
        <end position="197"/>
    </location>
</feature>
<keyword evidence="7" id="KW-0862">Zinc</keyword>
<evidence type="ECO:0000256" key="4">
    <source>
        <dbReference type="ARBA" id="ARBA00022705"/>
    </source>
</evidence>
<feature type="compositionally biased region" description="Low complexity" evidence="12">
    <location>
        <begin position="485"/>
        <end position="494"/>
    </location>
</feature>
<evidence type="ECO:0000259" key="13">
    <source>
        <dbReference type="SMART" id="SM00382"/>
    </source>
</evidence>
<evidence type="ECO:0000256" key="11">
    <source>
        <dbReference type="RuleBase" id="RU364063"/>
    </source>
</evidence>
<keyword evidence="3 11" id="KW-0548">Nucleotidyltransferase</keyword>
<evidence type="ECO:0000256" key="2">
    <source>
        <dbReference type="ARBA" id="ARBA00022679"/>
    </source>
</evidence>
<comment type="catalytic activity">
    <reaction evidence="10 11">
        <text>DNA(n) + a 2'-deoxyribonucleoside 5'-triphosphate = DNA(n+1) + diphosphate</text>
        <dbReference type="Rhea" id="RHEA:22508"/>
        <dbReference type="Rhea" id="RHEA-COMP:17339"/>
        <dbReference type="Rhea" id="RHEA-COMP:17340"/>
        <dbReference type="ChEBI" id="CHEBI:33019"/>
        <dbReference type="ChEBI" id="CHEBI:61560"/>
        <dbReference type="ChEBI" id="CHEBI:173112"/>
        <dbReference type="EC" id="2.7.7.7"/>
    </reaction>
</comment>
<keyword evidence="2 11" id="KW-0808">Transferase</keyword>
<dbReference type="EMBL" id="RRUE01000001">
    <property type="protein sequence ID" value="RRN45107.1"/>
    <property type="molecule type" value="Genomic_DNA"/>
</dbReference>
<accession>A0A3R8NBY5</accession>
<gene>
    <name evidence="11" type="primary">dnaX</name>
    <name evidence="14" type="ORF">EHV23_02325</name>
</gene>
<dbReference type="GO" id="GO:0046872">
    <property type="term" value="F:metal ion binding"/>
    <property type="evidence" value="ECO:0007669"/>
    <property type="project" value="UniProtKB-KW"/>
</dbReference>
<dbReference type="Pfam" id="PF22608">
    <property type="entry name" value="DNAX_ATPase_lid"/>
    <property type="match status" value="1"/>
</dbReference>
<feature type="compositionally biased region" description="Low complexity" evidence="12">
    <location>
        <begin position="631"/>
        <end position="651"/>
    </location>
</feature>
<sequence>MRRLPATARSPVQSNTPSGSHQVLARKWRPRDFDALVGQDTVVRALRHALDNQRLHHAYLLTGTRGVGKTTIARILAKALNCEKGVSSHPCGECSACRGVDEGRFPDYLEMDAASNRKVEEMAVVLENAAYLPTVGRYKVFVIDEVHMLSTHAFNAMLKTLEEPPPHVVFVLATTDPQKVPVTVLSRCMQFGLRNVGPATVAGHLAHVLDAEDIPYEEGSLKLIGKAAGGSMRDGLSLLDQAIALGGGQVQQQTVQEMLGTVDEALAPELLTLLAGGDAAAVVAEADALAARNVAHAQILMAMAGELQRIALAQVGQGDAHPLADQIDPGDVQVWYQIAIHGVRDLSLAPDAQTGFMMTLLRMLAFRAESLALTPQSVAELGAATASPAAGMPSAMGAAARGAPAGGDARAVAAAMAAQATGSGERSGAARTGGAGAGAASFTAQAAGMSTAGASGPASGTAVPGAQGAGMPGADVANDPRARARQMAAAMVARGGDRQHAGAARQTGASQGAAGQRPTPAGREAQTPAHRPDQPAPDEPGRPAAQSAGISSQSPASRQAPDSRQASASQQVSAPAQASPHQRPPSQPSSRQPSPQQRSPASPEVPAQQPGHGHAREARYFDSSASRQASPAGGDDAPAVSPDAPADSPLDFDGDWPALAARLPVQGAVRQLFAQSELKSLQGTRFQVQVQVRHLAEPALVERARGLLCTHFGTDVQLQVSVGQVGKQTAAARASEQQARRQAASEQAIAADPFVRTLLEEFGATILPDSIKPLDGETTP</sequence>
<dbReference type="NCBIfam" id="NF005942">
    <property type="entry name" value="PRK07994.1"/>
    <property type="match status" value="1"/>
</dbReference>
<dbReference type="InterPro" id="IPR003593">
    <property type="entry name" value="AAA+_ATPase"/>
</dbReference>
<comment type="similarity">
    <text evidence="1 11">Belongs to the DnaX/STICHEL family.</text>
</comment>
<keyword evidence="8 11" id="KW-0067">ATP-binding</keyword>
<name>A0A3R8NBY5_9BURK</name>
<proteinExistence type="inferred from homology"/>
<dbReference type="Gene3D" id="3.30.300.150">
    <property type="entry name" value="DNA polymerase III, tau subunit, domain V"/>
    <property type="match status" value="1"/>
</dbReference>
<dbReference type="Gene3D" id="3.40.50.300">
    <property type="entry name" value="P-loop containing nucleotide triphosphate hydrolases"/>
    <property type="match status" value="1"/>
</dbReference>
<feature type="compositionally biased region" description="Polar residues" evidence="12">
    <location>
        <begin position="10"/>
        <end position="21"/>
    </location>
</feature>
<evidence type="ECO:0000256" key="10">
    <source>
        <dbReference type="ARBA" id="ARBA00049244"/>
    </source>
</evidence>
<feature type="region of interest" description="Disordered" evidence="12">
    <location>
        <begin position="450"/>
        <end position="653"/>
    </location>
</feature>
<evidence type="ECO:0000256" key="5">
    <source>
        <dbReference type="ARBA" id="ARBA00022723"/>
    </source>
</evidence>
<dbReference type="GO" id="GO:0003887">
    <property type="term" value="F:DNA-directed DNA polymerase activity"/>
    <property type="evidence" value="ECO:0007669"/>
    <property type="project" value="UniProtKB-KW"/>
</dbReference>
<dbReference type="GO" id="GO:0005524">
    <property type="term" value="F:ATP binding"/>
    <property type="evidence" value="ECO:0007669"/>
    <property type="project" value="UniProtKB-KW"/>
</dbReference>
<dbReference type="PANTHER" id="PTHR11669:SF0">
    <property type="entry name" value="PROTEIN STICHEL-LIKE 2"/>
    <property type="match status" value="1"/>
</dbReference>
<dbReference type="GO" id="GO:0009360">
    <property type="term" value="C:DNA polymerase III complex"/>
    <property type="evidence" value="ECO:0007669"/>
    <property type="project" value="InterPro"/>
</dbReference>
<dbReference type="SUPFAM" id="SSF52540">
    <property type="entry name" value="P-loop containing nucleoside triphosphate hydrolases"/>
    <property type="match status" value="1"/>
</dbReference>
<dbReference type="Pfam" id="PF12170">
    <property type="entry name" value="DNA_pol3_tau_5"/>
    <property type="match status" value="1"/>
</dbReference>
<dbReference type="InterPro" id="IPR050238">
    <property type="entry name" value="DNA_Rep/Repair_Clamp_Loader"/>
</dbReference>
<dbReference type="InterPro" id="IPR012763">
    <property type="entry name" value="DNA_pol_III_sug/sutau_N"/>
</dbReference>
<dbReference type="GO" id="GO:0006261">
    <property type="term" value="P:DNA-templated DNA replication"/>
    <property type="evidence" value="ECO:0007669"/>
    <property type="project" value="TreeGrafter"/>
</dbReference>
<dbReference type="NCBIfam" id="TIGR02397">
    <property type="entry name" value="dnaX_nterm"/>
    <property type="match status" value="1"/>
</dbReference>
<dbReference type="CDD" id="cd00009">
    <property type="entry name" value="AAA"/>
    <property type="match status" value="1"/>
</dbReference>
<protein>
    <recommendedName>
        <fullName evidence="11">DNA polymerase III subunit gamma/tau</fullName>
        <ecNumber evidence="11">2.7.7.7</ecNumber>
    </recommendedName>
</protein>
<dbReference type="SUPFAM" id="SSF48019">
    <property type="entry name" value="post-AAA+ oligomerization domain-like"/>
    <property type="match status" value="1"/>
</dbReference>
<dbReference type="InterPro" id="IPR027417">
    <property type="entry name" value="P-loop_NTPase"/>
</dbReference>
<dbReference type="Pfam" id="PF13177">
    <property type="entry name" value="DNA_pol3_delta2"/>
    <property type="match status" value="1"/>
</dbReference>
<feature type="compositionally biased region" description="Low complexity" evidence="12">
    <location>
        <begin position="450"/>
        <end position="466"/>
    </location>
</feature>
<dbReference type="InterPro" id="IPR022754">
    <property type="entry name" value="DNA_pol_III_gamma-3"/>
</dbReference>
<keyword evidence="4 11" id="KW-0235">DNA replication</keyword>
<evidence type="ECO:0000256" key="12">
    <source>
        <dbReference type="SAM" id="MobiDB-lite"/>
    </source>
</evidence>
<keyword evidence="9 11" id="KW-0239">DNA-directed DNA polymerase</keyword>
<dbReference type="EC" id="2.7.7.7" evidence="11"/>
<dbReference type="Gene3D" id="1.20.272.10">
    <property type="match status" value="1"/>
</dbReference>
<dbReference type="InterPro" id="IPR038249">
    <property type="entry name" value="PolIII_tau_V_sf"/>
</dbReference>
<organism evidence="14 15">
    <name type="scientific">Lautropia dentalis</name>
    <dbReference type="NCBI Taxonomy" id="2490857"/>
    <lineage>
        <taxon>Bacteria</taxon>
        <taxon>Pseudomonadati</taxon>
        <taxon>Pseudomonadota</taxon>
        <taxon>Betaproteobacteria</taxon>
        <taxon>Burkholderiales</taxon>
        <taxon>Burkholderiaceae</taxon>
        <taxon>Lautropia</taxon>
    </lineage>
</organism>
<evidence type="ECO:0000256" key="1">
    <source>
        <dbReference type="ARBA" id="ARBA00006360"/>
    </source>
</evidence>
<dbReference type="PANTHER" id="PTHR11669">
    <property type="entry name" value="REPLICATION FACTOR C / DNA POLYMERASE III GAMMA-TAU SUBUNIT"/>
    <property type="match status" value="1"/>
</dbReference>
<evidence type="ECO:0000256" key="3">
    <source>
        <dbReference type="ARBA" id="ARBA00022695"/>
    </source>
</evidence>
<dbReference type="InterPro" id="IPR045085">
    <property type="entry name" value="HLD_clamp_pol_III_gamma_tau"/>
</dbReference>
<feature type="compositionally biased region" description="Low complexity" evidence="12">
    <location>
        <begin position="588"/>
        <end position="602"/>
    </location>
</feature>
<dbReference type="GO" id="GO:0003677">
    <property type="term" value="F:DNA binding"/>
    <property type="evidence" value="ECO:0007669"/>
    <property type="project" value="InterPro"/>
</dbReference>
<dbReference type="InterPro" id="IPR021029">
    <property type="entry name" value="DNA_pol_III_tau_dom-5"/>
</dbReference>
<keyword evidence="6 11" id="KW-0547">Nucleotide-binding</keyword>
<evidence type="ECO:0000313" key="15">
    <source>
        <dbReference type="Proteomes" id="UP000270261"/>
    </source>
</evidence>
<dbReference type="Gene3D" id="1.10.8.60">
    <property type="match status" value="1"/>
</dbReference>
<dbReference type="CDD" id="cd18137">
    <property type="entry name" value="HLD_clamp_pol_III_gamma_tau"/>
    <property type="match status" value="1"/>
</dbReference>
<evidence type="ECO:0000256" key="8">
    <source>
        <dbReference type="ARBA" id="ARBA00022840"/>
    </source>
</evidence>
<evidence type="ECO:0000313" key="14">
    <source>
        <dbReference type="EMBL" id="RRN45107.1"/>
    </source>
</evidence>
<keyword evidence="15" id="KW-1185">Reference proteome</keyword>
<feature type="compositionally biased region" description="Low complexity" evidence="12">
    <location>
        <begin position="563"/>
        <end position="581"/>
    </location>
</feature>
<dbReference type="FunFam" id="3.40.50.300:FF:000014">
    <property type="entry name" value="DNA polymerase III subunit gamma/tau"/>
    <property type="match status" value="1"/>
</dbReference>
<comment type="subunit">
    <text evidence="11">DNA polymerase III contains a core (composed of alpha, epsilon and theta chains) that associates with a tau subunit. This core dimerizes to form the POLIII' complex. PolIII' associates with the gamma complex (composed of gamma, delta, delta', psi and chi chains) and with the beta chain to form the complete DNA polymerase III complex.</text>
</comment>
<dbReference type="Pfam" id="PF12169">
    <property type="entry name" value="DNA_pol3_gamma3"/>
    <property type="match status" value="1"/>
</dbReference>
<evidence type="ECO:0000256" key="9">
    <source>
        <dbReference type="ARBA" id="ARBA00022932"/>
    </source>
</evidence>
<comment type="function">
    <text evidence="11">DNA polymerase III is a complex, multichain enzyme responsible for most of the replicative synthesis in bacteria. This DNA polymerase also exhibits 3' to 5' exonuclease activity.</text>
</comment>
<dbReference type="Proteomes" id="UP000270261">
    <property type="component" value="Unassembled WGS sequence"/>
</dbReference>
<comment type="caution">
    <text evidence="14">The sequence shown here is derived from an EMBL/GenBank/DDBJ whole genome shotgun (WGS) entry which is preliminary data.</text>
</comment>
<dbReference type="AlphaFoldDB" id="A0A3R8NBY5"/>